<evidence type="ECO:0000256" key="2">
    <source>
        <dbReference type="SAM" id="SignalP"/>
    </source>
</evidence>
<reference evidence="4 5" key="1">
    <citation type="submission" date="2019-08" db="EMBL/GenBank/DDBJ databases">
        <title>Pelomicrobium methylotrophicum gen. nov., sp. nov. a moderately thermophilic, facultatively anaerobic, lithoautotrophic and methylotrophic bacterium isolated from a terrestrial mud volcano.</title>
        <authorList>
            <person name="Slobodkina G.B."/>
            <person name="Merkel A.Y."/>
            <person name="Slobodkin A.I."/>
        </authorList>
    </citation>
    <scope>NUCLEOTIDE SEQUENCE [LARGE SCALE GENOMIC DNA]</scope>
    <source>
        <strain evidence="4 5">SM250</strain>
    </source>
</reference>
<dbReference type="OrthoDB" id="9791630at2"/>
<keyword evidence="5" id="KW-1185">Reference proteome</keyword>
<feature type="signal peptide" evidence="2">
    <location>
        <begin position="1"/>
        <end position="21"/>
    </location>
</feature>
<gene>
    <name evidence="4" type="ORF">FR698_04370</name>
</gene>
<comment type="caution">
    <text evidence="4">The sequence shown here is derived from an EMBL/GenBank/DDBJ whole genome shotgun (WGS) entry which is preliminary data.</text>
</comment>
<keyword evidence="1 2" id="KW-0732">Signal</keyword>
<proteinExistence type="predicted"/>
<dbReference type="InterPro" id="IPR036249">
    <property type="entry name" value="Thioredoxin-like_sf"/>
</dbReference>
<evidence type="ECO:0000313" key="5">
    <source>
        <dbReference type="Proteomes" id="UP000321201"/>
    </source>
</evidence>
<evidence type="ECO:0000259" key="3">
    <source>
        <dbReference type="PROSITE" id="PS51352"/>
    </source>
</evidence>
<dbReference type="AlphaFoldDB" id="A0A5C7EMW9"/>
<evidence type="ECO:0000256" key="1">
    <source>
        <dbReference type="ARBA" id="ARBA00022729"/>
    </source>
</evidence>
<feature type="domain" description="Thioredoxin" evidence="3">
    <location>
        <begin position="21"/>
        <end position="165"/>
    </location>
</feature>
<dbReference type="PROSITE" id="PS51352">
    <property type="entry name" value="THIOREDOXIN_2"/>
    <property type="match status" value="1"/>
</dbReference>
<dbReference type="RefSeq" id="WP_147798957.1">
    <property type="nucleotide sequence ID" value="NZ_VPFL01000004.1"/>
</dbReference>
<dbReference type="Pfam" id="PF13098">
    <property type="entry name" value="Thioredoxin_2"/>
    <property type="match status" value="2"/>
</dbReference>
<dbReference type="InterPro" id="IPR013766">
    <property type="entry name" value="Thioredoxin_domain"/>
</dbReference>
<dbReference type="PANTHER" id="PTHR15337">
    <property type="entry name" value="ANTERIOR GRADIENT PROTEIN-RELATED"/>
    <property type="match status" value="1"/>
</dbReference>
<sequence length="343" mass="38873">MLQRLRFCAAALLAVAGSVLAVEKPAASNASAYAFDDHPAWFKESFLDFREDIQEAAAAGKRLMIYFGQDGCPYCKALMEANFTQKDIVEVTRKHFDVIAINIWGDRPVTWIDGKQRSEKAFAAHLKVQFTPTLLFLDEKGNVVLRTNGYYPPPKFRAALDYVSQRLEARMTFPEYLAKATNAPSGKLHDQPFFMKPPLILQRDKVPANRPLAVLFEQPACAPCDELHAVTLKAPQTLTLIRRFDVAQVDILGKRPVVTPTGERLTEAQWANKLKIGFAPSVVFFDERGREVFRIEAYLKPFHFQSALDYVASKGYREQPSFQRFLQARADRLRAEGKAVEIW</sequence>
<dbReference type="EMBL" id="VPFL01000004">
    <property type="protein sequence ID" value="TXF12876.1"/>
    <property type="molecule type" value="Genomic_DNA"/>
</dbReference>
<dbReference type="PANTHER" id="PTHR15337:SF11">
    <property type="entry name" value="THIOREDOXIN DOMAIN-CONTAINING PROTEIN"/>
    <property type="match status" value="1"/>
</dbReference>
<feature type="chain" id="PRO_5022701647" evidence="2">
    <location>
        <begin position="22"/>
        <end position="343"/>
    </location>
</feature>
<dbReference type="CDD" id="cd02951">
    <property type="entry name" value="SoxW"/>
    <property type="match status" value="1"/>
</dbReference>
<dbReference type="SUPFAM" id="SSF52833">
    <property type="entry name" value="Thioredoxin-like"/>
    <property type="match status" value="2"/>
</dbReference>
<dbReference type="InterPro" id="IPR012336">
    <property type="entry name" value="Thioredoxin-like_fold"/>
</dbReference>
<dbReference type="Proteomes" id="UP000321201">
    <property type="component" value="Unassembled WGS sequence"/>
</dbReference>
<dbReference type="InterPro" id="IPR041737">
    <property type="entry name" value="SoxW"/>
</dbReference>
<evidence type="ECO:0000313" key="4">
    <source>
        <dbReference type="EMBL" id="TXF12876.1"/>
    </source>
</evidence>
<dbReference type="Gene3D" id="3.40.30.10">
    <property type="entry name" value="Glutaredoxin"/>
    <property type="match status" value="2"/>
</dbReference>
<dbReference type="InParanoid" id="A0A5C7EMW9"/>
<dbReference type="InterPro" id="IPR051099">
    <property type="entry name" value="AGR/TXD"/>
</dbReference>
<organism evidence="4 5">
    <name type="scientific">Pelomicrobium methylotrophicum</name>
    <dbReference type="NCBI Taxonomy" id="2602750"/>
    <lineage>
        <taxon>Bacteria</taxon>
        <taxon>Pseudomonadati</taxon>
        <taxon>Pseudomonadota</taxon>
        <taxon>Hydrogenophilia</taxon>
        <taxon>Hydrogenophilia incertae sedis</taxon>
        <taxon>Pelomicrobium</taxon>
    </lineage>
</organism>
<accession>A0A5C7EMW9</accession>
<protein>
    <submittedName>
        <fullName evidence="4">Thioredoxin fold domain-containing protein</fullName>
    </submittedName>
</protein>
<name>A0A5C7EMW9_9PROT</name>